<name>A0A8T9SPJ3_9BACT</name>
<evidence type="ECO:0000313" key="2">
    <source>
        <dbReference type="Proteomes" id="UP000829925"/>
    </source>
</evidence>
<dbReference type="RefSeq" id="WP_245091376.1">
    <property type="nucleotide sequence ID" value="NZ_CP095053.1"/>
</dbReference>
<dbReference type="Proteomes" id="UP000829925">
    <property type="component" value="Chromosome"/>
</dbReference>
<accession>A0A8T9SPJ3</accession>
<sequence length="152" mass="16856">MALHEEAVNATANRLVRKLLLNTSVESFGIMHQMPLVHFRNEHGNDMVLCFDSPILFHPEHGPCTDSNEYLLIGMNRVNLKMVVDATCTAASDLEVYFEDGSWFRISGTSEDGNEPWQLSDGLPVDEDGTLIIAQTEGGYAIWNGSSIDKVN</sequence>
<reference evidence="1 2" key="1">
    <citation type="submission" date="2022-04" db="EMBL/GenBank/DDBJ databases">
        <title>Hymenobacter sp. isolated from the air.</title>
        <authorList>
            <person name="Won M."/>
            <person name="Lee C.-M."/>
            <person name="Woen H.-Y."/>
            <person name="Kwon S.-W."/>
        </authorList>
    </citation>
    <scope>NUCLEOTIDE SEQUENCE [LARGE SCALE GENOMIC DNA]</scope>
    <source>
        <strain evidence="2">5413 J-13</strain>
    </source>
</reference>
<evidence type="ECO:0000313" key="1">
    <source>
        <dbReference type="EMBL" id="UOR04058.1"/>
    </source>
</evidence>
<proteinExistence type="predicted"/>
<gene>
    <name evidence="1" type="ORF">MUN82_14020</name>
</gene>
<dbReference type="AlphaFoldDB" id="A0A8T9SPJ3"/>
<keyword evidence="2" id="KW-1185">Reference proteome</keyword>
<protein>
    <submittedName>
        <fullName evidence="1">Uncharacterized protein</fullName>
    </submittedName>
</protein>
<dbReference type="KEGG" id="haei:MUN82_14020"/>
<dbReference type="EMBL" id="CP095053">
    <property type="protein sequence ID" value="UOR04058.1"/>
    <property type="molecule type" value="Genomic_DNA"/>
</dbReference>
<organism evidence="1 2">
    <name type="scientific">Hymenobacter aerilatus</name>
    <dbReference type="NCBI Taxonomy" id="2932251"/>
    <lineage>
        <taxon>Bacteria</taxon>
        <taxon>Pseudomonadati</taxon>
        <taxon>Bacteroidota</taxon>
        <taxon>Cytophagia</taxon>
        <taxon>Cytophagales</taxon>
        <taxon>Hymenobacteraceae</taxon>
        <taxon>Hymenobacter</taxon>
    </lineage>
</organism>